<name>A0ABD0PYQ7_CIRMR</name>
<comment type="caution">
    <text evidence="1">The sequence shown here is derived from an EMBL/GenBank/DDBJ whole genome shotgun (WGS) entry which is preliminary data.</text>
</comment>
<dbReference type="Proteomes" id="UP001529510">
    <property type="component" value="Unassembled WGS sequence"/>
</dbReference>
<dbReference type="EMBL" id="JAMKFB020000012">
    <property type="protein sequence ID" value="KAL0179144.1"/>
    <property type="molecule type" value="Genomic_DNA"/>
</dbReference>
<evidence type="ECO:0000313" key="1">
    <source>
        <dbReference type="EMBL" id="KAL0179144.1"/>
    </source>
</evidence>
<feature type="non-terminal residue" evidence="1">
    <location>
        <position position="92"/>
    </location>
</feature>
<proteinExistence type="predicted"/>
<sequence length="92" mass="10129">YVMSSSSLCQRAVPKQEPVASVLDDRDDPVVSQVQKIPALKPEPATEAPPCDPAEPEAARAARLEARQWKELKVEYSDLPGIYARLAKLKLT</sequence>
<gene>
    <name evidence="1" type="ORF">M9458_024586</name>
</gene>
<keyword evidence="2" id="KW-1185">Reference proteome</keyword>
<feature type="non-terminal residue" evidence="1">
    <location>
        <position position="1"/>
    </location>
</feature>
<evidence type="ECO:0000313" key="2">
    <source>
        <dbReference type="Proteomes" id="UP001529510"/>
    </source>
</evidence>
<organism evidence="1 2">
    <name type="scientific">Cirrhinus mrigala</name>
    <name type="common">Mrigala</name>
    <dbReference type="NCBI Taxonomy" id="683832"/>
    <lineage>
        <taxon>Eukaryota</taxon>
        <taxon>Metazoa</taxon>
        <taxon>Chordata</taxon>
        <taxon>Craniata</taxon>
        <taxon>Vertebrata</taxon>
        <taxon>Euteleostomi</taxon>
        <taxon>Actinopterygii</taxon>
        <taxon>Neopterygii</taxon>
        <taxon>Teleostei</taxon>
        <taxon>Ostariophysi</taxon>
        <taxon>Cypriniformes</taxon>
        <taxon>Cyprinidae</taxon>
        <taxon>Labeoninae</taxon>
        <taxon>Labeonini</taxon>
        <taxon>Cirrhinus</taxon>
    </lineage>
</organism>
<protein>
    <submittedName>
        <fullName evidence="1">Uncharacterized protein</fullName>
    </submittedName>
</protein>
<dbReference type="AlphaFoldDB" id="A0ABD0PYQ7"/>
<reference evidence="1 2" key="1">
    <citation type="submission" date="2024-05" db="EMBL/GenBank/DDBJ databases">
        <title>Genome sequencing and assembly of Indian major carp, Cirrhinus mrigala (Hamilton, 1822).</title>
        <authorList>
            <person name="Mohindra V."/>
            <person name="Chowdhury L.M."/>
            <person name="Lal K."/>
            <person name="Jena J.K."/>
        </authorList>
    </citation>
    <scope>NUCLEOTIDE SEQUENCE [LARGE SCALE GENOMIC DNA]</scope>
    <source>
        <strain evidence="1">CM1030</strain>
        <tissue evidence="1">Blood</tissue>
    </source>
</reference>
<accession>A0ABD0PYQ7</accession>